<dbReference type="EMBL" id="JACJUU010000001">
    <property type="protein sequence ID" value="MBC2768302.1"/>
    <property type="molecule type" value="Genomic_DNA"/>
</dbReference>
<feature type="transmembrane region" description="Helical" evidence="7">
    <location>
        <begin position="135"/>
        <end position="153"/>
    </location>
</feature>
<feature type="transmembrane region" description="Helical" evidence="7">
    <location>
        <begin position="216"/>
        <end position="236"/>
    </location>
</feature>
<feature type="region of interest" description="Disordered" evidence="6">
    <location>
        <begin position="540"/>
        <end position="594"/>
    </location>
</feature>
<evidence type="ECO:0000256" key="1">
    <source>
        <dbReference type="ARBA" id="ARBA00004651"/>
    </source>
</evidence>
<dbReference type="GO" id="GO:0044341">
    <property type="term" value="P:sodium-dependent phosphate transport"/>
    <property type="evidence" value="ECO:0007669"/>
    <property type="project" value="InterPro"/>
</dbReference>
<feature type="transmembrane region" description="Helical" evidence="7">
    <location>
        <begin position="173"/>
        <end position="204"/>
    </location>
</feature>
<dbReference type="Proteomes" id="UP000545386">
    <property type="component" value="Unassembled WGS sequence"/>
</dbReference>
<dbReference type="Pfam" id="PF02690">
    <property type="entry name" value="Na_Pi_cotrans"/>
    <property type="match status" value="2"/>
</dbReference>
<comment type="subcellular location">
    <subcellularLocation>
        <location evidence="1">Cell membrane</location>
        <topology evidence="1">Multi-pass membrane protein</topology>
    </subcellularLocation>
</comment>
<reference evidence="8 9" key="1">
    <citation type="submission" date="2020-08" db="EMBL/GenBank/DDBJ databases">
        <title>Paraeoetvoesia sp. YC-7-48 draft genome sequence.</title>
        <authorList>
            <person name="Yao L."/>
        </authorList>
    </citation>
    <scope>NUCLEOTIDE SEQUENCE [LARGE SCALE GENOMIC DNA]</scope>
    <source>
        <strain evidence="9">YC-7-48</strain>
    </source>
</reference>
<evidence type="ECO:0000256" key="6">
    <source>
        <dbReference type="SAM" id="MobiDB-lite"/>
    </source>
</evidence>
<keyword evidence="5 7" id="KW-0472">Membrane</keyword>
<evidence type="ECO:0000313" key="8">
    <source>
        <dbReference type="EMBL" id="MBC2768302.1"/>
    </source>
</evidence>
<keyword evidence="4 7" id="KW-1133">Transmembrane helix</keyword>
<evidence type="ECO:0000313" key="9">
    <source>
        <dbReference type="Proteomes" id="UP000545386"/>
    </source>
</evidence>
<feature type="transmembrane region" description="Helical" evidence="7">
    <location>
        <begin position="85"/>
        <end position="104"/>
    </location>
</feature>
<keyword evidence="9" id="KW-1185">Reference proteome</keyword>
<keyword evidence="2" id="KW-1003">Cell membrane</keyword>
<feature type="compositionally biased region" description="Polar residues" evidence="6">
    <location>
        <begin position="575"/>
        <end position="594"/>
    </location>
</feature>
<dbReference type="RefSeq" id="WP_185778169.1">
    <property type="nucleotide sequence ID" value="NZ_JACJUU010000001.1"/>
</dbReference>
<sequence length="594" mass="63572">MSDILFPFIGGIGLFLIGMMLLSEGLVSFAGPALRSALIRFTGTPFKAFLSGTLTTALVQSSSATTVTIIGFVSAGLITFTQAVGFVIGTSLGNTATGWIVAVIGLKIKFGFYTLPLIGIGALLKLLGRGRIRDLGVALAGFGMLFLGLTTLQDSMRELSSLVDFASLPVGGFWAHIVVMLFGLVLTIILQSSSAAIATTLTALYTQTINFEQAGALVIGASIGTTVTGILVTIGATVAAKRTAVANIVFNLVAGVIAIILFPGLLAATKFLSQNVEIEPGTIGLVLFHTLFIGLGVVLFMPFTTQFARFVERLLPEKEEDIAGNLDNSTLGVPEVALEASQRALEKIATLLFSTYEDACKQPGTAIDATLLDRTRIALDRAYDFISRVPLESDQNKLAEQRIAQLHAADHLIRFRQRLFELTTQPIDFAGPDYQWALEHNLRMLELARASTQRDATQDTIEEIGREAGTLEGLSRQLRHDILQGGGRRHAAAAQLLHTTDAIRWLERSGHHIWRICHYLTESRVNGHPVAEPVIEETPPAVTETQAAAQADAGIEHAPGEQPATSPATESAASIQPTAPETSDAPPTTETQQR</sequence>
<comment type="caution">
    <text evidence="8">The sequence shown here is derived from an EMBL/GenBank/DDBJ whole genome shotgun (WGS) entry which is preliminary data.</text>
</comment>
<dbReference type="GO" id="GO:0005886">
    <property type="term" value="C:plasma membrane"/>
    <property type="evidence" value="ECO:0007669"/>
    <property type="project" value="UniProtKB-SubCell"/>
</dbReference>
<evidence type="ECO:0000256" key="2">
    <source>
        <dbReference type="ARBA" id="ARBA00022475"/>
    </source>
</evidence>
<feature type="compositionally biased region" description="Low complexity" evidence="6">
    <location>
        <begin position="563"/>
        <end position="574"/>
    </location>
</feature>
<dbReference type="InterPro" id="IPR003841">
    <property type="entry name" value="Na/Pi_transpt"/>
</dbReference>
<proteinExistence type="predicted"/>
<feature type="transmembrane region" description="Helical" evidence="7">
    <location>
        <begin position="110"/>
        <end position="128"/>
    </location>
</feature>
<evidence type="ECO:0000256" key="7">
    <source>
        <dbReference type="SAM" id="Phobius"/>
    </source>
</evidence>
<feature type="transmembrane region" description="Helical" evidence="7">
    <location>
        <begin position="248"/>
        <end position="269"/>
    </location>
</feature>
<dbReference type="AlphaFoldDB" id="A0A842HKK8"/>
<dbReference type="NCBIfam" id="NF037997">
    <property type="entry name" value="Na_Pi_symport"/>
    <property type="match status" value="1"/>
</dbReference>
<dbReference type="GO" id="GO:0005436">
    <property type="term" value="F:sodium:phosphate symporter activity"/>
    <property type="evidence" value="ECO:0007669"/>
    <property type="project" value="InterPro"/>
</dbReference>
<name>A0A842HKK8_9BURK</name>
<feature type="transmembrane region" description="Helical" evidence="7">
    <location>
        <begin position="281"/>
        <end position="303"/>
    </location>
</feature>
<evidence type="ECO:0000256" key="4">
    <source>
        <dbReference type="ARBA" id="ARBA00022989"/>
    </source>
</evidence>
<accession>A0A842HKK8</accession>
<feature type="transmembrane region" description="Helical" evidence="7">
    <location>
        <begin position="59"/>
        <end position="78"/>
    </location>
</feature>
<organism evidence="8 9">
    <name type="scientific">Pusillimonas minor</name>
    <dbReference type="NCBI Taxonomy" id="2697024"/>
    <lineage>
        <taxon>Bacteria</taxon>
        <taxon>Pseudomonadati</taxon>
        <taxon>Pseudomonadota</taxon>
        <taxon>Betaproteobacteria</taxon>
        <taxon>Burkholderiales</taxon>
        <taxon>Alcaligenaceae</taxon>
        <taxon>Pusillimonas</taxon>
    </lineage>
</organism>
<dbReference type="PANTHER" id="PTHR10010:SF46">
    <property type="entry name" value="SODIUM-DEPENDENT PHOSPHATE TRANSPORT PROTEIN 2B"/>
    <property type="match status" value="1"/>
</dbReference>
<gene>
    <name evidence="8" type="ORF">GTU67_00035</name>
</gene>
<dbReference type="PANTHER" id="PTHR10010">
    <property type="entry name" value="SOLUTE CARRIER FAMILY 34 SODIUM PHOSPHATE , MEMBER 2-RELATED"/>
    <property type="match status" value="1"/>
</dbReference>
<evidence type="ECO:0000256" key="3">
    <source>
        <dbReference type="ARBA" id="ARBA00022692"/>
    </source>
</evidence>
<protein>
    <submittedName>
        <fullName evidence="8">Na/Pi symporter</fullName>
    </submittedName>
</protein>
<evidence type="ECO:0000256" key="5">
    <source>
        <dbReference type="ARBA" id="ARBA00023136"/>
    </source>
</evidence>
<keyword evidence="3 7" id="KW-0812">Transmembrane</keyword>